<dbReference type="GO" id="GO:0032955">
    <property type="term" value="P:regulation of division septum assembly"/>
    <property type="evidence" value="ECO:0007669"/>
    <property type="project" value="TreeGrafter"/>
</dbReference>
<evidence type="ECO:0000256" key="1">
    <source>
        <dbReference type="ARBA" id="ARBA00022658"/>
    </source>
</evidence>
<reference evidence="4 5" key="1">
    <citation type="submission" date="2018-01" db="EMBL/GenBank/DDBJ databases">
        <title>Harnessing the power of phylogenomics to disentangle the directionality and signatures of interkingdom host jumping in the parasitic fungal genus Tolypocladium.</title>
        <authorList>
            <person name="Quandt C.A."/>
            <person name="Patterson W."/>
            <person name="Spatafora J.W."/>
        </authorList>
    </citation>
    <scope>NUCLEOTIDE SEQUENCE [LARGE SCALE GENOMIC DNA]</scope>
    <source>
        <strain evidence="4 5">NRBC 100945</strain>
    </source>
</reference>
<name>A0A2S4KXT9_9HYPO</name>
<dbReference type="GO" id="GO:0031991">
    <property type="term" value="P:regulation of actomyosin contractile ring contraction"/>
    <property type="evidence" value="ECO:0007669"/>
    <property type="project" value="TreeGrafter"/>
</dbReference>
<dbReference type="Pfam" id="PF00621">
    <property type="entry name" value="RhoGEF"/>
    <property type="match status" value="1"/>
</dbReference>
<dbReference type="InterPro" id="IPR027267">
    <property type="entry name" value="AH/BAR_dom_sf"/>
</dbReference>
<protein>
    <submittedName>
        <fullName evidence="4">Rho guanine nucleotide exchange factor gef1</fullName>
    </submittedName>
</protein>
<dbReference type="PANTHER" id="PTHR22834">
    <property type="entry name" value="NUCLEAR FUSION PROTEIN FUS2"/>
    <property type="match status" value="1"/>
</dbReference>
<dbReference type="STRING" id="94208.A0A2S4KXT9"/>
<dbReference type="EMBL" id="PKSG01000476">
    <property type="protein sequence ID" value="POR34992.1"/>
    <property type="molecule type" value="Genomic_DNA"/>
</dbReference>
<dbReference type="InterPro" id="IPR004148">
    <property type="entry name" value="BAR_dom"/>
</dbReference>
<dbReference type="SMART" id="SM00325">
    <property type="entry name" value="RhoGEF"/>
    <property type="match status" value="1"/>
</dbReference>
<proteinExistence type="predicted"/>
<dbReference type="InterPro" id="IPR000219">
    <property type="entry name" value="DH_dom"/>
</dbReference>
<gene>
    <name evidence="4" type="ORF">TPAR_04817</name>
</gene>
<dbReference type="Proteomes" id="UP000237481">
    <property type="component" value="Unassembled WGS sequence"/>
</dbReference>
<dbReference type="GO" id="GO:0005737">
    <property type="term" value="C:cytoplasm"/>
    <property type="evidence" value="ECO:0007669"/>
    <property type="project" value="InterPro"/>
</dbReference>
<dbReference type="Gene3D" id="1.20.900.10">
    <property type="entry name" value="Dbl homology (DH) domain"/>
    <property type="match status" value="1"/>
</dbReference>
<dbReference type="InterPro" id="IPR035899">
    <property type="entry name" value="DBL_dom_sf"/>
</dbReference>
<keyword evidence="5" id="KW-1185">Reference proteome</keyword>
<dbReference type="SUPFAM" id="SSF103657">
    <property type="entry name" value="BAR/IMD domain-like"/>
    <property type="match status" value="1"/>
</dbReference>
<sequence length="855" mass="97246">MATDHEPVAYETPDSFEEHMKQSHAYHFKEDQLPMIVEMSGQPITPTLENCPFCEETPGSTGNMANIEEHVGQHLRQFALISLPLPDYMDAGEESQDAGRSADDSTASDGDTRIVLSDLPEPNEPIEYLDTRESEATESPGSGDGMSRLRHREMRMEEFGFLGKSITAQHTPLNVELLLDKDYQSLADFAKKKYQVSDVASLLRLLSPEREDADALGDLDFTDAAPTAFEPDDVEDAHQQETADQYFNSRTPAGSDKERHRLVQRRNAIKYLIDTEAVFVRGMNIVEEIYKGTTEACPRLDSKTVKLIFRNSDEILEFHTSLLAQLKEAVASVYVPEEGRTLMQRGDSSIVLKHSQSSIVDPSDAEDRATSLGSAFRPNIEKMTLVHENFLRKSEQAAECLIQIQQDTTVELWLNGCKNMVKDLTVPRDLDSLLIMPMLRITEYRNLIINLLQLTPHGHPDLVSLMDTKDALITASQIISRQRNESGFKAGFARAIGKRVDKLQASNIRVREDAEYAKLSKRFGDDYLRLHMVLRAVKLYTRQVSAYVHEFLRYMSLIELVMRLHPGSYSQLAVKWVQFSVSVGDLERYSLEEHLAPVQTHMVEPLQHVFNTYENTLLAMKQRRERRLDYERYEERMHGSRTVDRFKLGELFQQYEALNDMLKKELPILSSLTERVVEICFGNFINIQANWYDTWKEKMKTVLGDCSEMPDLGEVVSTFQRDFPYAHEKLNNIGILKAAPSLPTPDFARRRSGSSMAPETGATGFGSGGATLRPLQYYYNSASRYKILWSAASLFEMNISTTKHEAGYPYLTYQAGEVFAVIAEKGELWLAKNEDDPRDQFGRIWSKHFVKLADS</sequence>
<dbReference type="InterPro" id="IPR051492">
    <property type="entry name" value="Dynamin-Rho_GEF"/>
</dbReference>
<accession>A0A2S4KXT9</accession>
<dbReference type="Gene3D" id="1.20.1270.60">
    <property type="entry name" value="Arfaptin homology (AH) domain/BAR domain"/>
    <property type="match status" value="1"/>
</dbReference>
<comment type="caution">
    <text evidence="4">The sequence shown here is derived from an EMBL/GenBank/DDBJ whole genome shotgun (WGS) entry which is preliminary data.</text>
</comment>
<dbReference type="OrthoDB" id="10256089at2759"/>
<evidence type="ECO:0000256" key="2">
    <source>
        <dbReference type="SAM" id="MobiDB-lite"/>
    </source>
</evidence>
<organism evidence="4 5">
    <name type="scientific">Tolypocladium paradoxum</name>
    <dbReference type="NCBI Taxonomy" id="94208"/>
    <lineage>
        <taxon>Eukaryota</taxon>
        <taxon>Fungi</taxon>
        <taxon>Dikarya</taxon>
        <taxon>Ascomycota</taxon>
        <taxon>Pezizomycotina</taxon>
        <taxon>Sordariomycetes</taxon>
        <taxon>Hypocreomycetidae</taxon>
        <taxon>Hypocreales</taxon>
        <taxon>Ophiocordycipitaceae</taxon>
        <taxon>Tolypocladium</taxon>
    </lineage>
</organism>
<evidence type="ECO:0000313" key="5">
    <source>
        <dbReference type="Proteomes" id="UP000237481"/>
    </source>
</evidence>
<evidence type="ECO:0000259" key="3">
    <source>
        <dbReference type="PROSITE" id="PS50010"/>
    </source>
</evidence>
<feature type="region of interest" description="Disordered" evidence="2">
    <location>
        <begin position="89"/>
        <end position="149"/>
    </location>
</feature>
<dbReference type="PANTHER" id="PTHR22834:SF20">
    <property type="entry name" value="SH3 DOMAIN-CONTAINING PROTEIN"/>
    <property type="match status" value="1"/>
</dbReference>
<dbReference type="Pfam" id="PF03114">
    <property type="entry name" value="BAR"/>
    <property type="match status" value="1"/>
</dbReference>
<dbReference type="PROSITE" id="PS50010">
    <property type="entry name" value="DH_2"/>
    <property type="match status" value="1"/>
</dbReference>
<keyword evidence="1" id="KW-0344">Guanine-nucleotide releasing factor</keyword>
<dbReference type="AlphaFoldDB" id="A0A2S4KXT9"/>
<feature type="domain" description="DH" evidence="3">
    <location>
        <begin position="264"/>
        <end position="482"/>
    </location>
</feature>
<dbReference type="GO" id="GO:0005085">
    <property type="term" value="F:guanyl-nucleotide exchange factor activity"/>
    <property type="evidence" value="ECO:0007669"/>
    <property type="project" value="UniProtKB-KW"/>
</dbReference>
<evidence type="ECO:0000313" key="4">
    <source>
        <dbReference type="EMBL" id="POR34992.1"/>
    </source>
</evidence>
<dbReference type="SUPFAM" id="SSF48065">
    <property type="entry name" value="DBL homology domain (DH-domain)"/>
    <property type="match status" value="1"/>
</dbReference>